<evidence type="ECO:0000256" key="6">
    <source>
        <dbReference type="SAM" id="MobiDB-lite"/>
    </source>
</evidence>
<proteinExistence type="predicted"/>
<feature type="region of interest" description="Disordered" evidence="6">
    <location>
        <begin position="310"/>
        <end position="331"/>
    </location>
</feature>
<feature type="region of interest" description="Disordered" evidence="6">
    <location>
        <begin position="352"/>
        <end position="371"/>
    </location>
</feature>
<dbReference type="PANTHER" id="PTHR10131">
    <property type="entry name" value="TNF RECEPTOR ASSOCIATED FACTOR"/>
    <property type="match status" value="1"/>
</dbReference>
<evidence type="ECO:0000256" key="4">
    <source>
        <dbReference type="PROSITE-ProRule" id="PRU00207"/>
    </source>
</evidence>
<keyword evidence="5" id="KW-0175">Coiled coil</keyword>
<keyword evidence="2 4" id="KW-0863">Zinc-finger</keyword>
<dbReference type="InterPro" id="IPR001293">
    <property type="entry name" value="Znf_TRAF"/>
</dbReference>
<dbReference type="Proteomes" id="UP001159427">
    <property type="component" value="Unassembled WGS sequence"/>
</dbReference>
<dbReference type="PROSITE" id="PS50145">
    <property type="entry name" value="ZF_TRAF"/>
    <property type="match status" value="1"/>
</dbReference>
<evidence type="ECO:0000256" key="2">
    <source>
        <dbReference type="ARBA" id="ARBA00022771"/>
    </source>
</evidence>
<comment type="caution">
    <text evidence="8">The sequence shown here is derived from an EMBL/GenBank/DDBJ whole genome shotgun (WGS) entry which is preliminary data.</text>
</comment>
<dbReference type="Pfam" id="PF02176">
    <property type="entry name" value="zf-TRAF"/>
    <property type="match status" value="1"/>
</dbReference>
<dbReference type="InterPro" id="IPR013083">
    <property type="entry name" value="Znf_RING/FYVE/PHD"/>
</dbReference>
<keyword evidence="9" id="KW-1185">Reference proteome</keyword>
<evidence type="ECO:0000313" key="8">
    <source>
        <dbReference type="EMBL" id="CAH3196311.1"/>
    </source>
</evidence>
<reference evidence="8 9" key="1">
    <citation type="submission" date="2022-05" db="EMBL/GenBank/DDBJ databases">
        <authorList>
            <consortium name="Genoscope - CEA"/>
            <person name="William W."/>
        </authorList>
    </citation>
    <scope>NUCLEOTIDE SEQUENCE [LARGE SCALE GENOMIC DNA]</scope>
</reference>
<evidence type="ECO:0000259" key="7">
    <source>
        <dbReference type="PROSITE" id="PS50145"/>
    </source>
</evidence>
<dbReference type="EMBL" id="CALNXI010004700">
    <property type="protein sequence ID" value="CAH3196311.1"/>
    <property type="molecule type" value="Genomic_DNA"/>
</dbReference>
<dbReference type="Gene3D" id="3.30.40.10">
    <property type="entry name" value="Zinc/RING finger domain, C3HC4 (zinc finger)"/>
    <property type="match status" value="2"/>
</dbReference>
<protein>
    <recommendedName>
        <fullName evidence="7">TRAF-type domain-containing protein</fullName>
    </recommendedName>
</protein>
<sequence length="371" mass="42158">EDSEVEVDLGEIAEYVDNEEINLHFGGYEYEFVDEVLPSQKCPVCLLPMKDPVQTKGCGHRFCRACSLSVCRKQHRTGESDFFSQSRRFGNSFPHEDIYCKRFPLVCENNCGHDEIPREEMASHVSEKCLMTVVLCPYSEAGCPFEHTLPTPRSGQYLTHAHSHITPAVAAMDSGFVLAKDETAFRGCHYQGDMAVRMRKDKRAYLEDHLEVSADGHLEMAWNSLILAKKEISTMKDKFYEVQEVNQEMKESVAECRSELRELSAAVNKLVKENVGQKKFNQVITEKIKIVEAKIPQKMTPEAYRFQVPESMRRSPRTGLGNTVTGGLTSGDRIKLQKDALDTQRKFLQSYTRPSLNNTDKAESFRPRVGL</sequence>
<feature type="domain" description="TRAF-type" evidence="7">
    <location>
        <begin position="95"/>
        <end position="143"/>
    </location>
</feature>
<evidence type="ECO:0000256" key="5">
    <source>
        <dbReference type="SAM" id="Coils"/>
    </source>
</evidence>
<name>A0ABN8SYP4_9CNID</name>
<feature type="compositionally biased region" description="Basic and acidic residues" evidence="6">
    <location>
        <begin position="360"/>
        <end position="371"/>
    </location>
</feature>
<accession>A0ABN8SYP4</accession>
<organism evidence="8 9">
    <name type="scientific">Porites evermanni</name>
    <dbReference type="NCBI Taxonomy" id="104178"/>
    <lineage>
        <taxon>Eukaryota</taxon>
        <taxon>Metazoa</taxon>
        <taxon>Cnidaria</taxon>
        <taxon>Anthozoa</taxon>
        <taxon>Hexacorallia</taxon>
        <taxon>Scleractinia</taxon>
        <taxon>Fungiina</taxon>
        <taxon>Poritidae</taxon>
        <taxon>Porites</taxon>
    </lineage>
</organism>
<feature type="compositionally biased region" description="Low complexity" evidence="6">
    <location>
        <begin position="318"/>
        <end position="331"/>
    </location>
</feature>
<dbReference type="PANTHER" id="PTHR10131:SF94">
    <property type="entry name" value="TNF RECEPTOR-ASSOCIATED FACTOR 4"/>
    <property type="match status" value="1"/>
</dbReference>
<feature type="non-terminal residue" evidence="8">
    <location>
        <position position="1"/>
    </location>
</feature>
<evidence type="ECO:0000313" key="9">
    <source>
        <dbReference type="Proteomes" id="UP001159427"/>
    </source>
</evidence>
<feature type="coiled-coil region" evidence="5">
    <location>
        <begin position="242"/>
        <end position="273"/>
    </location>
</feature>
<evidence type="ECO:0000256" key="3">
    <source>
        <dbReference type="ARBA" id="ARBA00022833"/>
    </source>
</evidence>
<dbReference type="Pfam" id="PF13923">
    <property type="entry name" value="zf-C3HC4_2"/>
    <property type="match status" value="1"/>
</dbReference>
<keyword evidence="3 4" id="KW-0862">Zinc</keyword>
<keyword evidence="1 4" id="KW-0479">Metal-binding</keyword>
<evidence type="ECO:0000256" key="1">
    <source>
        <dbReference type="ARBA" id="ARBA00022723"/>
    </source>
</evidence>
<dbReference type="InterPro" id="IPR001841">
    <property type="entry name" value="Znf_RING"/>
</dbReference>
<gene>
    <name evidence="8" type="ORF">PEVE_00032345</name>
</gene>
<dbReference type="SUPFAM" id="SSF57850">
    <property type="entry name" value="RING/U-box"/>
    <property type="match status" value="1"/>
</dbReference>
<feature type="zinc finger region" description="TRAF-type" evidence="4">
    <location>
        <begin position="95"/>
        <end position="143"/>
    </location>
</feature>